<protein>
    <recommendedName>
        <fullName evidence="3">Choline kinase N-terminal domain-containing protein</fullName>
    </recommendedName>
</protein>
<feature type="region of interest" description="Disordered" evidence="2">
    <location>
        <begin position="49"/>
        <end position="68"/>
    </location>
</feature>
<dbReference type="GO" id="GO:0004103">
    <property type="term" value="F:choline kinase activity"/>
    <property type="evidence" value="ECO:0007669"/>
    <property type="project" value="EnsemblFungi"/>
</dbReference>
<dbReference type="OrthoDB" id="10267235at2759"/>
<gene>
    <name evidence="4" type="primary">NCAS0C03220</name>
    <name evidence="4" type="ordered locus">NCAS_0C03220</name>
</gene>
<dbReference type="Proteomes" id="UP000001640">
    <property type="component" value="Chromosome 3"/>
</dbReference>
<dbReference type="Gene3D" id="3.30.200.20">
    <property type="entry name" value="Phosphorylase Kinase, domain 1"/>
    <property type="match status" value="1"/>
</dbReference>
<dbReference type="GO" id="GO:0004305">
    <property type="term" value="F:ethanolamine kinase activity"/>
    <property type="evidence" value="ECO:0007669"/>
    <property type="project" value="EnsemblFungi"/>
</dbReference>
<comment type="similarity">
    <text evidence="1">Belongs to the choline/ethanolamine kinase family.</text>
</comment>
<dbReference type="Pfam" id="PF04428">
    <property type="entry name" value="Choline_kin_N"/>
    <property type="match status" value="1"/>
</dbReference>
<dbReference type="GO" id="GO:0006646">
    <property type="term" value="P:phosphatidylethanolamine biosynthetic process"/>
    <property type="evidence" value="ECO:0007669"/>
    <property type="project" value="EnsemblFungi"/>
</dbReference>
<reference evidence="4 5" key="1">
    <citation type="journal article" date="2011" name="Proc. Natl. Acad. Sci. U.S.A.">
        <title>Evolutionary erosion of yeast sex chromosomes by mating-type switching accidents.</title>
        <authorList>
            <person name="Gordon J.L."/>
            <person name="Armisen D."/>
            <person name="Proux-Wera E."/>
            <person name="Oheigeartaigh S.S."/>
            <person name="Byrne K.P."/>
            <person name="Wolfe K.H."/>
        </authorList>
    </citation>
    <scope>NUCLEOTIDE SEQUENCE [LARGE SCALE GENOMIC DNA]</scope>
    <source>
        <strain evidence="5">ATCC 76901 / BCRC 22586 / CBS 4309 / NBRC 1992 / NRRL Y-12630</strain>
    </source>
</reference>
<dbReference type="InterPro" id="IPR007521">
    <property type="entry name" value="Choline_kin_N"/>
</dbReference>
<evidence type="ECO:0000256" key="1">
    <source>
        <dbReference type="ARBA" id="ARBA00038211"/>
    </source>
</evidence>
<dbReference type="STRING" id="1064592.G0VCV1"/>
<sequence length="558" mass="63904">MQLNMPSRHSRSHSRSSSTSTRRPSLTRHRSSQRLVRTISIESFDSLSLEPTAASSEPPQTPPTFTSEESTEYIEVPFVKASLDPTLPQDYLKDDILNLIIQLQIPKWYHHRNSTTREQLQLTKIKGAMTNAIFKIAYPGLPSLLLRIYGPNNDTIIDREYELQVLARLSVRHIGPSLFGCFSNGRFEQFLENATTLNKDDIRDWKISQRIARRMKELHIGVPLLPQEKTHGPAAWQKIVKWMDVLDKGDYAWIAQDKNIQDVLFCRDWSHFKKVVNTYQTWLSKQAGSSNLVFCHNDAQYGNLLFSAPLVRSQSTDTITDSSAPISTVSSTGSLFPVTSKIQIDAIIKPTRQEQSQDSKLVVIDFEYSGANPAAYDLANHFSEWMYDYNGSEPHKASQDMWPTKEQILNFVYSYVSHLRGGARDPIDEEVKMLYNSILQWRATAQLFWSIWAILQSGKLDDKSKQEQEVLFDGPNGEQYIIKTDKEQDETGVDDVCDEEEEEDEEKKGGVDIDSFDYMAYCKDKITLFWGDLIKFDVVDAADCYKPDSVRYLDTELI</sequence>
<evidence type="ECO:0000256" key="2">
    <source>
        <dbReference type="SAM" id="MobiDB-lite"/>
    </source>
</evidence>
<reference key="2">
    <citation type="submission" date="2011-08" db="EMBL/GenBank/DDBJ databases">
        <title>Genome sequence of Naumovozyma castellii.</title>
        <authorList>
            <person name="Gordon J.L."/>
            <person name="Armisen D."/>
            <person name="Proux-Wera E."/>
            <person name="OhEigeartaigh S.S."/>
            <person name="Byrne K.P."/>
            <person name="Wolfe K.H."/>
        </authorList>
    </citation>
    <scope>NUCLEOTIDE SEQUENCE</scope>
    <source>
        <strain>Type strain:CBS 4309</strain>
    </source>
</reference>
<dbReference type="FunCoup" id="G0VCV1">
    <property type="interactions" value="396"/>
</dbReference>
<dbReference type="PANTHER" id="PTHR22603">
    <property type="entry name" value="CHOLINE/ETHANOALAMINE KINASE"/>
    <property type="match status" value="1"/>
</dbReference>
<dbReference type="AlphaFoldDB" id="G0VCV1"/>
<dbReference type="PANTHER" id="PTHR22603:SF93">
    <property type="entry name" value="RE24176P"/>
    <property type="match status" value="1"/>
</dbReference>
<keyword evidence="5" id="KW-1185">Reference proteome</keyword>
<dbReference type="KEGG" id="ncs:NCAS_0C03220"/>
<evidence type="ECO:0000313" key="4">
    <source>
        <dbReference type="EMBL" id="CCC69312.1"/>
    </source>
</evidence>
<proteinExistence type="inferred from homology"/>
<dbReference type="OMA" id="CEQVINW"/>
<dbReference type="eggNOG" id="KOG2686">
    <property type="taxonomic scope" value="Eukaryota"/>
</dbReference>
<accession>G0VCV1</accession>
<organism evidence="4 5">
    <name type="scientific">Naumovozyma castellii</name>
    <name type="common">Yeast</name>
    <name type="synonym">Saccharomyces castellii</name>
    <dbReference type="NCBI Taxonomy" id="27288"/>
    <lineage>
        <taxon>Eukaryota</taxon>
        <taxon>Fungi</taxon>
        <taxon>Dikarya</taxon>
        <taxon>Ascomycota</taxon>
        <taxon>Saccharomycotina</taxon>
        <taxon>Saccharomycetes</taxon>
        <taxon>Saccharomycetales</taxon>
        <taxon>Saccharomycetaceae</taxon>
        <taxon>Naumovozyma</taxon>
    </lineage>
</organism>
<dbReference type="CDD" id="cd05157">
    <property type="entry name" value="ETNK_euk"/>
    <property type="match status" value="1"/>
</dbReference>
<dbReference type="InParanoid" id="G0VCV1"/>
<feature type="domain" description="Choline kinase N-terminal" evidence="3">
    <location>
        <begin position="71"/>
        <end position="111"/>
    </location>
</feature>
<feature type="compositionally biased region" description="Low complexity" evidence="2">
    <location>
        <begin position="15"/>
        <end position="24"/>
    </location>
</feature>
<feature type="region of interest" description="Disordered" evidence="2">
    <location>
        <begin position="1"/>
        <end position="39"/>
    </location>
</feature>
<dbReference type="GeneID" id="96902894"/>
<dbReference type="GO" id="GO:0005737">
    <property type="term" value="C:cytoplasm"/>
    <property type="evidence" value="ECO:0007669"/>
    <property type="project" value="TreeGrafter"/>
</dbReference>
<dbReference type="SUPFAM" id="SSF56112">
    <property type="entry name" value="Protein kinase-like (PK-like)"/>
    <property type="match status" value="1"/>
</dbReference>
<evidence type="ECO:0000313" key="5">
    <source>
        <dbReference type="Proteomes" id="UP000001640"/>
    </source>
</evidence>
<feature type="compositionally biased region" description="Low complexity" evidence="2">
    <location>
        <begin position="55"/>
        <end position="68"/>
    </location>
</feature>
<dbReference type="Gene3D" id="3.90.1200.10">
    <property type="match status" value="1"/>
</dbReference>
<dbReference type="Pfam" id="PF01633">
    <property type="entry name" value="Choline_kinase"/>
    <property type="match status" value="1"/>
</dbReference>
<dbReference type="HOGENOM" id="CLU_012712_4_2_1"/>
<dbReference type="RefSeq" id="XP_003675677.1">
    <property type="nucleotide sequence ID" value="XM_003675629.1"/>
</dbReference>
<dbReference type="InterPro" id="IPR011009">
    <property type="entry name" value="Kinase-like_dom_sf"/>
</dbReference>
<evidence type="ECO:0000259" key="3">
    <source>
        <dbReference type="Pfam" id="PF04428"/>
    </source>
</evidence>
<name>G0VCV1_NAUCA</name>
<dbReference type="EMBL" id="HE576754">
    <property type="protein sequence ID" value="CCC69312.1"/>
    <property type="molecule type" value="Genomic_DNA"/>
</dbReference>